<dbReference type="PANTHER" id="PTHR13030">
    <property type="entry name" value="NUDIX HYDROLASE"/>
    <property type="match status" value="1"/>
</dbReference>
<feature type="region of interest" description="Disordered" evidence="1">
    <location>
        <begin position="542"/>
        <end position="666"/>
    </location>
</feature>
<keyword evidence="3" id="KW-1185">Reference proteome</keyword>
<proteinExistence type="predicted"/>
<feature type="compositionally biased region" description="Basic and acidic residues" evidence="1">
    <location>
        <begin position="582"/>
        <end position="591"/>
    </location>
</feature>
<sequence length="666" mass="70785">MTRAAPRTSSATRPTAPSSCQTCSPAAGTGPRRRPTRWRAPLESTPPATSASWTRLRARELLAARSRRSRPARWRAPPEATPPATPAVWTRLRTHASAPPPAPRSRPRNRKARLCMSRGPRGTPWPTTRLEEPADAELQAEPVSRRPSRPSIVSGEDCIGTLVGAALLKGRASRRSGQHSQPSQADQLARNSWSRPVAGLWDRPEGYLHTQARSRPPQYPERASVDDARVPWSVAWEAYSPTPFSEGGLATAAGADPADPRGVAAELARRKTFEGAIVLEPDTGCPINPLGRTGMRGRGALQRWGPNHTADPIVTRTEPLTGRLQVMVARAGAGLFRLPGGEVDPGELVPAAVMREFAREADALAGGGHAEGLAGLQERLFSSGQVVYQGYADDARNTDNAWVETVAFHFHCDQHLGDALSLEGRAPEDAEALRRRARGVFLGARRDGTLQGALDKIHKDASKKSSLASRSRLSSRVRKAVGMKAMPALTEDGGSPAAPGPRVSSRVREVVWLNVDPQEEGYQKLHAGHRDWVDAAAAELARQGRLQSPPPDRAARSAATAPSSSGAGRGPLETRAGQGADRLSEAPRDRAASAAQPGAKAGAAEGGTSGKRAKRVVRMVTGSLRPEGAMENDACSSPRSSRRTRPPAGSASKSDSRGPAAPSSSE</sequence>
<comment type="caution">
    <text evidence="2">The sequence shown here is derived from an EMBL/GenBank/DDBJ whole genome shotgun (WGS) entry which is preliminary data.</text>
</comment>
<reference evidence="2" key="1">
    <citation type="submission" date="2023-10" db="EMBL/GenBank/DDBJ databases">
        <authorList>
            <person name="Chen Y."/>
            <person name="Shah S."/>
            <person name="Dougan E. K."/>
            <person name="Thang M."/>
            <person name="Chan C."/>
        </authorList>
    </citation>
    <scope>NUCLEOTIDE SEQUENCE [LARGE SCALE GENOMIC DNA]</scope>
</reference>
<organism evidence="2 3">
    <name type="scientific">Prorocentrum cordatum</name>
    <dbReference type="NCBI Taxonomy" id="2364126"/>
    <lineage>
        <taxon>Eukaryota</taxon>
        <taxon>Sar</taxon>
        <taxon>Alveolata</taxon>
        <taxon>Dinophyceae</taxon>
        <taxon>Prorocentrales</taxon>
        <taxon>Prorocentraceae</taxon>
        <taxon>Prorocentrum</taxon>
    </lineage>
</organism>
<feature type="compositionally biased region" description="Low complexity" evidence="1">
    <location>
        <begin position="556"/>
        <end position="566"/>
    </location>
</feature>
<feature type="compositionally biased region" description="Low complexity" evidence="1">
    <location>
        <begin position="592"/>
        <end position="603"/>
    </location>
</feature>
<dbReference type="EMBL" id="CAUYUJ010000001">
    <property type="protein sequence ID" value="CAK0788073.1"/>
    <property type="molecule type" value="Genomic_DNA"/>
</dbReference>
<feature type="compositionally biased region" description="Polar residues" evidence="1">
    <location>
        <begin position="178"/>
        <end position="191"/>
    </location>
</feature>
<feature type="compositionally biased region" description="Low complexity" evidence="1">
    <location>
        <begin position="1"/>
        <end position="30"/>
    </location>
</feature>
<dbReference type="SUPFAM" id="SSF55811">
    <property type="entry name" value="Nudix"/>
    <property type="match status" value="1"/>
</dbReference>
<dbReference type="InterPro" id="IPR039989">
    <property type="entry name" value="NUDT9"/>
</dbReference>
<name>A0ABN9P9Y0_9DINO</name>
<gene>
    <name evidence="2" type="ORF">PCOR1329_LOCUS42</name>
</gene>
<feature type="region of interest" description="Disordered" evidence="1">
    <location>
        <begin position="1"/>
        <end position="155"/>
    </location>
</feature>
<protein>
    <recommendedName>
        <fullName evidence="4">Nudix hydrolase domain-containing protein</fullName>
    </recommendedName>
</protein>
<evidence type="ECO:0000313" key="2">
    <source>
        <dbReference type="EMBL" id="CAK0788073.1"/>
    </source>
</evidence>
<dbReference type="Proteomes" id="UP001189429">
    <property type="component" value="Unassembled WGS sequence"/>
</dbReference>
<evidence type="ECO:0008006" key="4">
    <source>
        <dbReference type="Google" id="ProtNLM"/>
    </source>
</evidence>
<evidence type="ECO:0000256" key="1">
    <source>
        <dbReference type="SAM" id="MobiDB-lite"/>
    </source>
</evidence>
<dbReference type="Pfam" id="PF25969">
    <property type="entry name" value="NUDT9_N"/>
    <property type="match status" value="1"/>
</dbReference>
<accession>A0ABN9P9Y0</accession>
<dbReference type="PANTHER" id="PTHR13030:SF8">
    <property type="entry name" value="ADP-RIBOSE PYROPHOSPHATASE, MITOCHONDRIAL"/>
    <property type="match status" value="1"/>
</dbReference>
<dbReference type="InterPro" id="IPR015797">
    <property type="entry name" value="NUDIX_hydrolase-like_dom_sf"/>
</dbReference>
<dbReference type="Gene3D" id="3.90.79.10">
    <property type="entry name" value="Nucleoside Triphosphate Pyrophosphohydrolase"/>
    <property type="match status" value="1"/>
</dbReference>
<feature type="region of interest" description="Disordered" evidence="1">
    <location>
        <begin position="170"/>
        <end position="191"/>
    </location>
</feature>
<evidence type="ECO:0000313" key="3">
    <source>
        <dbReference type="Proteomes" id="UP001189429"/>
    </source>
</evidence>